<protein>
    <recommendedName>
        <fullName evidence="1">ABC-three component systems C-terminal domain-containing protein</fullName>
    </recommendedName>
</protein>
<accession>A0A135Z9N2</accession>
<evidence type="ECO:0000313" key="3">
    <source>
        <dbReference type="EMBL" id="MDK6696080.1"/>
    </source>
</evidence>
<dbReference type="Proteomes" id="UP000070505">
    <property type="component" value="Unassembled WGS sequence"/>
</dbReference>
<evidence type="ECO:0000259" key="1">
    <source>
        <dbReference type="Pfam" id="PF20277"/>
    </source>
</evidence>
<dbReference type="Pfam" id="PF20277">
    <property type="entry name" value="CTD11"/>
    <property type="match status" value="1"/>
</dbReference>
<dbReference type="EMBL" id="JASOGJ010000009">
    <property type="protein sequence ID" value="MDK6696080.1"/>
    <property type="molecule type" value="Genomic_DNA"/>
</dbReference>
<evidence type="ECO:0000313" key="2">
    <source>
        <dbReference type="EMBL" id="KXI18375.1"/>
    </source>
</evidence>
<organism evidence="2 4">
    <name type="scientific">Gardnerella vaginalis</name>
    <dbReference type="NCBI Taxonomy" id="2702"/>
    <lineage>
        <taxon>Bacteria</taxon>
        <taxon>Bacillati</taxon>
        <taxon>Actinomycetota</taxon>
        <taxon>Actinomycetes</taxon>
        <taxon>Bifidobacteriales</taxon>
        <taxon>Bifidobacteriaceae</taxon>
        <taxon>Gardnerella</taxon>
    </lineage>
</organism>
<dbReference type="EMBL" id="LSRC01000014">
    <property type="protein sequence ID" value="KXI18375.1"/>
    <property type="molecule type" value="Genomic_DNA"/>
</dbReference>
<comment type="caution">
    <text evidence="2">The sequence shown here is derived from an EMBL/GenBank/DDBJ whole genome shotgun (WGS) entry which is preliminary data.</text>
</comment>
<dbReference type="InterPro" id="IPR046921">
    <property type="entry name" value="ABC-3C_CTD11"/>
</dbReference>
<feature type="domain" description="ABC-three component systems C-terminal" evidence="1">
    <location>
        <begin position="249"/>
        <end position="382"/>
    </location>
</feature>
<proteinExistence type="predicted"/>
<dbReference type="RefSeq" id="WP_285060785.1">
    <property type="nucleotide sequence ID" value="NZ_JASOGJ010000009.1"/>
</dbReference>
<reference evidence="2" key="2">
    <citation type="submission" date="2016-02" db="EMBL/GenBank/DDBJ databases">
        <authorList>
            <person name="Wen L."/>
            <person name="He K."/>
            <person name="Yang H."/>
        </authorList>
    </citation>
    <scope>NUCLEOTIDE SEQUENCE [LARGE SCALE GENOMIC DNA]</scope>
    <source>
        <strain evidence="2">CMW7778B</strain>
    </source>
</reference>
<dbReference type="Proteomes" id="UP001240561">
    <property type="component" value="Unassembled WGS sequence"/>
</dbReference>
<reference evidence="4" key="1">
    <citation type="submission" date="2016-02" db="EMBL/GenBank/DDBJ databases">
        <authorList>
            <person name="Mitreva M."/>
            <person name="Pepin K.H."/>
            <person name="Mihindukulasuriya K.A."/>
            <person name="Fulton R."/>
            <person name="Fronick C."/>
            <person name="O'Laughlin M."/>
            <person name="Miner T."/>
            <person name="Herter B."/>
            <person name="Rosa B.A."/>
            <person name="Cordes M."/>
            <person name="Tomlinson C."/>
            <person name="Wollam A."/>
            <person name="Palsikar V.B."/>
            <person name="Mardis E.R."/>
            <person name="Wilson R.K."/>
        </authorList>
    </citation>
    <scope>NUCLEOTIDE SEQUENCE [LARGE SCALE GENOMIC DNA]</scope>
    <source>
        <strain evidence="4">CMW7778B</strain>
    </source>
</reference>
<dbReference type="PATRIC" id="fig|2702.101.peg.379"/>
<evidence type="ECO:0000313" key="4">
    <source>
        <dbReference type="Proteomes" id="UP000070505"/>
    </source>
</evidence>
<sequence>MWFKKKGGVSLDFKMFCAMLYKRISDDYDVPQFVKDLIVMITSVPEGEWGTKKDPSESVSTNTYRNFAKRGISKKVARAICYRLTPEIFIESLNSRPSEVLKLLAQDLRPYDPNVTTANVAEKLADIFVNIIRETAGIIAPDVLEKKKQLQSSSDLKTRYGKYLLQECENHCVMNGCSKPLVLSNDSNVSEVYEISRIDKTKEPTIDNLIALCPQCFAVYQMDNRKKVTSLLFKRKKALANHMANIGLLSSSQLEKGLTDVIYKITKLNQKDLFGSSLDPKELKEKIDPNKDFHLYLTVKQQVTSYFVKVQEILINLDKSNVIDYEDLQAQMRSIYKKLKKAKRSDMEIFEEISEKLHKLTLQQLIYCQIVVSYFVQKCEVFDAITK</sequence>
<evidence type="ECO:0000313" key="5">
    <source>
        <dbReference type="Proteomes" id="UP001240561"/>
    </source>
</evidence>
<reference evidence="3 5" key="3">
    <citation type="submission" date="2023-05" db="EMBL/GenBank/DDBJ databases">
        <title>Cataloging the Phylogenetic Diversity of Human Bladder Bacteria.</title>
        <authorList>
            <person name="Du J."/>
        </authorList>
    </citation>
    <scope>NUCLEOTIDE SEQUENCE [LARGE SCALE GENOMIC DNA]</scope>
    <source>
        <strain evidence="3 5">UMB9230</strain>
    </source>
</reference>
<dbReference type="AlphaFoldDB" id="A0A135Z9N2"/>
<name>A0A135Z9N2_GARVA</name>
<gene>
    <name evidence="2" type="ORF">HMPREF3230_00393</name>
    <name evidence="3" type="ORF">QP177_05835</name>
</gene>